<evidence type="ECO:0000313" key="1">
    <source>
        <dbReference type="EMBL" id="KAA1252606.1"/>
    </source>
</evidence>
<evidence type="ECO:0000313" key="2">
    <source>
        <dbReference type="Proteomes" id="UP000323225"/>
    </source>
</evidence>
<proteinExistence type="predicted"/>
<reference evidence="1 2" key="1">
    <citation type="submission" date="2019-09" db="EMBL/GenBank/DDBJ databases">
        <authorList>
            <person name="Kritzky A."/>
            <person name="Schelkanova E.Y."/>
            <person name="Alkhova Z.V."/>
            <person name="Smirnova N.I."/>
        </authorList>
    </citation>
    <scope>NUCLEOTIDE SEQUENCE [LARGE SCALE GENOMIC DNA]</scope>
    <source>
        <strain evidence="1 2">M1526</strain>
    </source>
</reference>
<comment type="caution">
    <text evidence="1">The sequence shown here is derived from an EMBL/GenBank/DDBJ whole genome shotgun (WGS) entry which is preliminary data.</text>
</comment>
<organism evidence="1 2">
    <name type="scientific">Vibrio cholerae</name>
    <dbReference type="NCBI Taxonomy" id="666"/>
    <lineage>
        <taxon>Bacteria</taxon>
        <taxon>Pseudomonadati</taxon>
        <taxon>Pseudomonadota</taxon>
        <taxon>Gammaproteobacteria</taxon>
        <taxon>Vibrionales</taxon>
        <taxon>Vibrionaceae</taxon>
        <taxon>Vibrio</taxon>
    </lineage>
</organism>
<dbReference type="Proteomes" id="UP000323225">
    <property type="component" value="Unassembled WGS sequence"/>
</dbReference>
<gene>
    <name evidence="1" type="ORF">F0M16_21930</name>
</gene>
<accession>A0A5Q6PCK9</accession>
<name>A0A5Q6PCK9_VIBCL</name>
<dbReference type="AlphaFoldDB" id="A0A5Q6PCK9"/>
<sequence>MSKLILNVSKEEFENRLASAIEGAMQSPLKKKRTQILNAAMVQILHGGRADGQNEHNLEQFWKEESQSETASHMWVGTENYRHENTYEDYSSTVKGSSEEEVKRQLYSNVLSYLADTVSLAINASMLIEAIDETGSDYAERFLDEAGKSVDELTDEDVAELLEYSSNAELEVQEAIFEHVVSLSCVDGNHTIIEVECKTAPKVRPEPIQEPEKRFVTIHTIIKTDKAEGHDEGIDNISVYNTLSADEHDRQLLQFFRQYAEENESFEKDDLIAHSVTQDVMSDTGIDDEELEDKDFDQIVEWLCDNGRPNMLVDMIPDLTYGMYEIMVEYKQEQI</sequence>
<dbReference type="EMBL" id="VUAA01000051">
    <property type="protein sequence ID" value="KAA1252606.1"/>
    <property type="molecule type" value="Genomic_DNA"/>
</dbReference>
<protein>
    <submittedName>
        <fullName evidence="1">Uncharacterized protein</fullName>
    </submittedName>
</protein>